<name>J3L493_ORYBR</name>
<feature type="compositionally biased region" description="Basic residues" evidence="1">
    <location>
        <begin position="81"/>
        <end position="92"/>
    </location>
</feature>
<feature type="region of interest" description="Disordered" evidence="1">
    <location>
        <begin position="1"/>
        <end position="37"/>
    </location>
</feature>
<dbReference type="HOGENOM" id="CLU_1943568_0_0_1"/>
<keyword evidence="3" id="KW-1185">Reference proteome</keyword>
<dbReference type="Gramene" id="OB01G40490.1">
    <property type="protein sequence ID" value="OB01G40490.1"/>
    <property type="gene ID" value="OB01G40490"/>
</dbReference>
<feature type="region of interest" description="Disordered" evidence="1">
    <location>
        <begin position="81"/>
        <end position="102"/>
    </location>
</feature>
<proteinExistence type="predicted"/>
<protein>
    <submittedName>
        <fullName evidence="2">Uncharacterized protein</fullName>
    </submittedName>
</protein>
<dbReference type="AlphaFoldDB" id="J3L493"/>
<reference evidence="2" key="1">
    <citation type="journal article" date="2013" name="Nat. Commun.">
        <title>Whole-genome sequencing of Oryza brachyantha reveals mechanisms underlying Oryza genome evolution.</title>
        <authorList>
            <person name="Chen J."/>
            <person name="Huang Q."/>
            <person name="Gao D."/>
            <person name="Wang J."/>
            <person name="Lang Y."/>
            <person name="Liu T."/>
            <person name="Li B."/>
            <person name="Bai Z."/>
            <person name="Luis Goicoechea J."/>
            <person name="Liang C."/>
            <person name="Chen C."/>
            <person name="Zhang W."/>
            <person name="Sun S."/>
            <person name="Liao Y."/>
            <person name="Zhang X."/>
            <person name="Yang L."/>
            <person name="Song C."/>
            <person name="Wang M."/>
            <person name="Shi J."/>
            <person name="Liu G."/>
            <person name="Liu J."/>
            <person name="Zhou H."/>
            <person name="Zhou W."/>
            <person name="Yu Q."/>
            <person name="An N."/>
            <person name="Chen Y."/>
            <person name="Cai Q."/>
            <person name="Wang B."/>
            <person name="Liu B."/>
            <person name="Min J."/>
            <person name="Huang Y."/>
            <person name="Wu H."/>
            <person name="Li Z."/>
            <person name="Zhang Y."/>
            <person name="Yin Y."/>
            <person name="Song W."/>
            <person name="Jiang J."/>
            <person name="Jackson S.A."/>
            <person name="Wing R.A."/>
            <person name="Wang J."/>
            <person name="Chen M."/>
        </authorList>
    </citation>
    <scope>NUCLEOTIDE SEQUENCE [LARGE SCALE GENOMIC DNA]</scope>
    <source>
        <strain evidence="2">cv. IRGC 101232</strain>
    </source>
</reference>
<accession>J3L493</accession>
<sequence>RRGRGRGWRRAAGADALGLPRPLLPDEGHRAGVPDGAGAEVGLVVRQRVGVAHRAKRRAQVDPLAPLRHQNRSARIARSHKLHKTVRRKRRLASAAADGERRKEDLRLGVWRRAAATRRRKRKAPRFRCH</sequence>
<evidence type="ECO:0000256" key="1">
    <source>
        <dbReference type="SAM" id="MobiDB-lite"/>
    </source>
</evidence>
<organism evidence="2">
    <name type="scientific">Oryza brachyantha</name>
    <name type="common">malo sina</name>
    <dbReference type="NCBI Taxonomy" id="4533"/>
    <lineage>
        <taxon>Eukaryota</taxon>
        <taxon>Viridiplantae</taxon>
        <taxon>Streptophyta</taxon>
        <taxon>Embryophyta</taxon>
        <taxon>Tracheophyta</taxon>
        <taxon>Spermatophyta</taxon>
        <taxon>Magnoliopsida</taxon>
        <taxon>Liliopsida</taxon>
        <taxon>Poales</taxon>
        <taxon>Poaceae</taxon>
        <taxon>BOP clade</taxon>
        <taxon>Oryzoideae</taxon>
        <taxon>Oryzeae</taxon>
        <taxon>Oryzinae</taxon>
        <taxon>Oryza</taxon>
    </lineage>
</organism>
<evidence type="ECO:0000313" key="2">
    <source>
        <dbReference type="EnsemblPlants" id="OB01G40490.1"/>
    </source>
</evidence>
<feature type="compositionally biased region" description="Low complexity" evidence="1">
    <location>
        <begin position="10"/>
        <end position="21"/>
    </location>
</feature>
<reference evidence="2" key="2">
    <citation type="submission" date="2013-04" db="UniProtKB">
        <authorList>
            <consortium name="EnsemblPlants"/>
        </authorList>
    </citation>
    <scope>IDENTIFICATION</scope>
</reference>
<dbReference type="EnsemblPlants" id="OB01G40490.1">
    <property type="protein sequence ID" value="OB01G40490.1"/>
    <property type="gene ID" value="OB01G40490"/>
</dbReference>
<dbReference type="Proteomes" id="UP000006038">
    <property type="component" value="Chromosome 1"/>
</dbReference>
<evidence type="ECO:0000313" key="3">
    <source>
        <dbReference type="Proteomes" id="UP000006038"/>
    </source>
</evidence>